<keyword evidence="9" id="KW-0862">Zinc</keyword>
<dbReference type="InterPro" id="IPR040812">
    <property type="entry name" value="UPF1_1B_dom"/>
</dbReference>
<feature type="compositionally biased region" description="Polar residues" evidence="13">
    <location>
        <begin position="2046"/>
        <end position="2067"/>
    </location>
</feature>
<proteinExistence type="inferred from homology"/>
<dbReference type="Pfam" id="PF09416">
    <property type="entry name" value="UPF1_Zn_bind"/>
    <property type="match status" value="1"/>
</dbReference>
<reference evidence="16 17" key="1">
    <citation type="submission" date="2024-02" db="EMBL/GenBank/DDBJ databases">
        <authorList>
            <person name="Chen Y."/>
            <person name="Shah S."/>
            <person name="Dougan E. K."/>
            <person name="Thang M."/>
            <person name="Chan C."/>
        </authorList>
    </citation>
    <scope>NUCLEOTIDE SEQUENCE [LARGE SCALE GENOMIC DNA]</scope>
</reference>
<dbReference type="Pfam" id="PF18141">
    <property type="entry name" value="UPF1_1B_dom"/>
    <property type="match status" value="1"/>
</dbReference>
<keyword evidence="7" id="KW-0378">Hydrolase</keyword>
<comment type="catalytic activity">
    <reaction evidence="11">
        <text>ATP + H2O = ADP + phosphate + H(+)</text>
        <dbReference type="Rhea" id="RHEA:13065"/>
        <dbReference type="ChEBI" id="CHEBI:15377"/>
        <dbReference type="ChEBI" id="CHEBI:15378"/>
        <dbReference type="ChEBI" id="CHEBI:30616"/>
        <dbReference type="ChEBI" id="CHEBI:43474"/>
        <dbReference type="ChEBI" id="CHEBI:456216"/>
        <dbReference type="EC" id="3.6.4.12"/>
    </reaction>
    <physiologicalReaction direction="left-to-right" evidence="11">
        <dbReference type="Rhea" id="RHEA:13066"/>
    </physiologicalReaction>
</comment>
<evidence type="ECO:0000256" key="11">
    <source>
        <dbReference type="ARBA" id="ARBA00048432"/>
    </source>
</evidence>
<feature type="compositionally biased region" description="Acidic residues" evidence="13">
    <location>
        <begin position="864"/>
        <end position="876"/>
    </location>
</feature>
<dbReference type="InterPro" id="IPR027417">
    <property type="entry name" value="P-loop_NTPase"/>
</dbReference>
<evidence type="ECO:0000256" key="10">
    <source>
        <dbReference type="ARBA" id="ARBA00022840"/>
    </source>
</evidence>
<organism evidence="16 17">
    <name type="scientific">Durusdinium trenchii</name>
    <dbReference type="NCBI Taxonomy" id="1381693"/>
    <lineage>
        <taxon>Eukaryota</taxon>
        <taxon>Sar</taxon>
        <taxon>Alveolata</taxon>
        <taxon>Dinophyceae</taxon>
        <taxon>Suessiales</taxon>
        <taxon>Symbiodiniaceae</taxon>
        <taxon>Durusdinium</taxon>
    </lineage>
</organism>
<dbReference type="Pfam" id="PF13087">
    <property type="entry name" value="AAA_12"/>
    <property type="match status" value="1"/>
</dbReference>
<dbReference type="InterPro" id="IPR045055">
    <property type="entry name" value="DNA2/NAM7-like"/>
</dbReference>
<keyword evidence="5" id="KW-0547">Nucleotide-binding</keyword>
<keyword evidence="3" id="KW-0963">Cytoplasm</keyword>
<dbReference type="InterPro" id="IPR047187">
    <property type="entry name" value="SF1_C_Upf1"/>
</dbReference>
<keyword evidence="8" id="KW-0347">Helicase</keyword>
<dbReference type="EMBL" id="CAXAMN010023917">
    <property type="protein sequence ID" value="CAK9082154.1"/>
    <property type="molecule type" value="Genomic_DNA"/>
</dbReference>
<dbReference type="InterPro" id="IPR014001">
    <property type="entry name" value="Helicase_ATP-bd"/>
</dbReference>
<keyword evidence="17" id="KW-1185">Reference proteome</keyword>
<comment type="caution">
    <text evidence="12">Lacks conserved residue(s) required for the propagation of feature annotation.</text>
</comment>
<evidence type="ECO:0000313" key="16">
    <source>
        <dbReference type="EMBL" id="CAK9082154.1"/>
    </source>
</evidence>
<evidence type="ECO:0000256" key="2">
    <source>
        <dbReference type="ARBA" id="ARBA00007913"/>
    </source>
</evidence>
<comment type="subcellular location">
    <subcellularLocation>
        <location evidence="1">Cytoplasm</location>
    </subcellularLocation>
</comment>
<dbReference type="InterPro" id="IPR041679">
    <property type="entry name" value="DNA2/NAM7-like_C"/>
</dbReference>
<keyword evidence="10" id="KW-0067">ATP-binding</keyword>
<evidence type="ECO:0000256" key="7">
    <source>
        <dbReference type="ARBA" id="ARBA00022801"/>
    </source>
</evidence>
<dbReference type="Gene3D" id="2.40.30.230">
    <property type="match status" value="1"/>
</dbReference>
<evidence type="ECO:0000256" key="9">
    <source>
        <dbReference type="ARBA" id="ARBA00022833"/>
    </source>
</evidence>
<keyword evidence="4" id="KW-0479">Metal-binding</keyword>
<dbReference type="Proteomes" id="UP001642484">
    <property type="component" value="Unassembled WGS sequence"/>
</dbReference>
<dbReference type="CDD" id="cd18039">
    <property type="entry name" value="DEXXQc_UPF1"/>
    <property type="match status" value="1"/>
</dbReference>
<gene>
    <name evidence="16" type="ORF">CCMP2556_LOCUS40143</name>
</gene>
<feature type="compositionally biased region" description="Basic and acidic residues" evidence="13">
    <location>
        <begin position="815"/>
        <end position="827"/>
    </location>
</feature>
<name>A0ABP0Q1S2_9DINO</name>
<feature type="compositionally biased region" description="Polar residues" evidence="13">
    <location>
        <begin position="2082"/>
        <end position="2113"/>
    </location>
</feature>
<feature type="region of interest" description="Disordered" evidence="13">
    <location>
        <begin position="800"/>
        <end position="828"/>
    </location>
</feature>
<feature type="region of interest" description="Disordered" evidence="13">
    <location>
        <begin position="289"/>
        <end position="335"/>
    </location>
</feature>
<evidence type="ECO:0000256" key="8">
    <source>
        <dbReference type="ARBA" id="ARBA00022806"/>
    </source>
</evidence>
<comment type="caution">
    <text evidence="16">The sequence shown here is derived from an EMBL/GenBank/DDBJ whole genome shotgun (WGS) entry which is preliminary data.</text>
</comment>
<feature type="region of interest" description="Disordered" evidence="13">
    <location>
        <begin position="2015"/>
        <end position="2113"/>
    </location>
</feature>
<accession>A0ABP0Q1S2</accession>
<feature type="region of interest" description="Disordered" evidence="13">
    <location>
        <begin position="122"/>
        <end position="157"/>
    </location>
</feature>
<evidence type="ECO:0000256" key="5">
    <source>
        <dbReference type="ARBA" id="ARBA00022741"/>
    </source>
</evidence>
<dbReference type="CDD" id="cd21400">
    <property type="entry name" value="ZBD_UPF1-like"/>
    <property type="match status" value="1"/>
</dbReference>
<dbReference type="PANTHER" id="PTHR10887">
    <property type="entry name" value="DNA2/NAM7 HELICASE FAMILY"/>
    <property type="match status" value="1"/>
</dbReference>
<feature type="region of interest" description="Disordered" evidence="13">
    <location>
        <begin position="856"/>
        <end position="888"/>
    </location>
</feature>
<feature type="domain" description="Upf1" evidence="15">
    <location>
        <begin position="1144"/>
        <end position="1315"/>
    </location>
</feature>
<feature type="compositionally biased region" description="Acidic residues" evidence="13">
    <location>
        <begin position="803"/>
        <end position="814"/>
    </location>
</feature>
<dbReference type="PANTHER" id="PTHR10887:SF364">
    <property type="entry name" value="REGULATOR OF NONSENSE TRANSCRIPTS 1"/>
    <property type="match status" value="1"/>
</dbReference>
<dbReference type="Gene3D" id="3.40.50.300">
    <property type="entry name" value="P-loop containing nucleotide triphosphate hydrolases"/>
    <property type="match status" value="2"/>
</dbReference>
<feature type="domain" description="Helicase ATP-binding" evidence="14">
    <location>
        <begin position="1532"/>
        <end position="1664"/>
    </location>
</feature>
<evidence type="ECO:0000256" key="1">
    <source>
        <dbReference type="ARBA" id="ARBA00004496"/>
    </source>
</evidence>
<dbReference type="PROSITE" id="PS51997">
    <property type="entry name" value="UPF1_CH_RICH"/>
    <property type="match status" value="1"/>
</dbReference>
<evidence type="ECO:0000256" key="6">
    <source>
        <dbReference type="ARBA" id="ARBA00022771"/>
    </source>
</evidence>
<dbReference type="InterPro" id="IPR041677">
    <property type="entry name" value="DNA2/NAM7_AAA_11"/>
</dbReference>
<evidence type="ECO:0000256" key="13">
    <source>
        <dbReference type="SAM" id="MobiDB-lite"/>
    </source>
</evidence>
<comment type="similarity">
    <text evidence="2">Belongs to the DNA2/NAM7 helicase family.</text>
</comment>
<evidence type="ECO:0000256" key="3">
    <source>
        <dbReference type="ARBA" id="ARBA00022490"/>
    </source>
</evidence>
<sequence length="2113" mass="235159">MCLCKADGWQPVIFDGKQPISSGIMAAADAACLLLESHLAVTSQQSENLKLKPLLARVPSQTDSWSCGHRAALTVKYLLHRIFVDKARDCCLSKLEVPKHIVSDEAVESLCSGSIPRSLIEVKKQAPATSSTKKRPTPQSSAEDSRPRKVAAKAVQQALAAPATAGSDAFSASKVAEKVPLPTIHEPPEAEAEGQEQDDSIVFSAQQLIDERKQKDAFKKKEKRVKCYLKKMGLRFNEDFQKVHKGGDFAGNSKHWKDFLTGVMGLTDIECPQCEKLIATFHIDGTDVAPTPDKKKKVKSDKVPASHAAESTELSLVPYDTPPKKRASAGRPPTGSLPPFNLMDYLQEKRILDGIMVWVERICFIDLVHQTLQDDLEAQRETAAWMVKRFPHLENRQLHKITYVDAVAVAKGFFANIPRKLMRESLLRYLSRTLNYLSAGVVMGIVGIDSIGLPNFFCAVDKQLVDACGAAIACLGPEIEGTSNYMIVRDETAFSKTMSLVYGLDAQNPGQAMVVGGTWPDFAKVLPDEDAILTPEVLATVTCCTAVKRLDKRTDLFLVQMLPRNQKIDAACELRSLGEVVESCIESNHGVPPLAMATDNHKSFVKINRALMGVLPATESSDVPFWQWLGCSDLLCLLMPAYTTMFWQALTHGSWVASRAFSIEEMTMNSLCGYYMTLLLVKQAHDLGGHEWQNHLVAKETTLNVLSMQVHMVLRMHSFPQSDAVMEPCLTMEDSIEHFFGRVKTCKRETGSTTVATALQAASLLHLRQKRKPAQAADIIKNELLSWWRETGQKLILGTLAEENGEESSDEEAIDDSKESLSEESKAVVDSLEATEKGILIQEELSMLCEDPSFVGCDENSEMKDDDEDPESEEEEVAQKEKNTLNPDSIRSLGHVLEAAHLSQFQPSSKDHESKMLGRIRKLTPFCQNFVARVRVHEGVLSRASILGPKRKDNKHNLYEHELAKMRAAWQCSAARQSRFNLWCEFSKRVLADIAEEFEPAGPAGTPEMAAKQIGSLLALLEAYVLLHLCGWVVKVCENIFLMKVRVTLSELAWESFKLAAKKGTPFETKGSVTTGNGLCYITESELKPSTLVGRSNIVKIVKGMLTDFESIHHTLLVDDKVKVKMPDGLDLTLSWEELLARVPTYYNAKFAKYCGIHSPGSVIKPLELRGAQRAVLRLCRGDGKWFCNNRLPGLPSSCIILHLVRAKQKEVSLHPESPLGEIVLECYNCGQRNVFLLGFIAAKSDSVVVLLCRVCLSNNALKDSNWDLGQWQPLIEDRSFLPWLVKVPDAKEQMRSWNITAAQVNKLEEMWKSNPDATIEDLDGKSGPGMEDDPQPVMLRYEDAYQYQHVFAPLVKMEADYDKKVKESQSQENVVVRWDIGLNKKRIAYFHFTKEDSEARLVPGDELRLRLNSSAYANLANADETGWNAVGHVSKITANEEVALELRGPQQVGPWDINHGFQVEFVWKSTSFDRMQAAMRTFAVDDTSVSGYLYHKLLGHDVEPQTIRANVPKHFTAPNLPQLNHSQVFAVRKALSNPLCLIQGPPGTGKTVTSATIVFHLTRQNQGQVLVCAPSNIAVDQLAEKLHKTGLKVVRLSAKSREAVASSVDFLTLHHQVRHLDTPDHQELQKLLALKDELGELSHADEKKFKQLQNSTERELLTAADVICTTCVGAGDPRLQNFRFKQVLVDESTQATEPECLIPIMMGAKQMVLVGDHCQLGPVIMCKKAAKAGLHQSLFERLIFLGIRPVRLEVQYRMHPCLSEFPSQSFYDGSLQNGVTLNERLYAGIDFPWPRPDMPMFFLNSTGAEEISASGTSYLNRTEATNIEKLVTYFLKSGVKPYQVGIITPYEGQRAYICSVLQRQTCFSHKAYEEIEVASVDSFQGREKDFILLSCVRSNQNQGIGFLNDPRRLNVALTRAKYGLIICGNAKVLGKQFRSQPSLWVNLLSHYKKYELVVEGALSNLRQCHITFSKPMRLPSRYFAKGPIGAEVGQFDDEKRDQMDMDYYRGSAGAAGSSSNGYGPGMVAQSSGPVQAPSKYFNGPSMYSQSASLTPSQRSTDRSQGSMDRKKKGKNLRKQSELSQGSAYSSANYTQNIMSQESRSQTQNTQDL</sequence>
<dbReference type="PROSITE" id="PS51192">
    <property type="entry name" value="HELICASE_ATP_BIND_1"/>
    <property type="match status" value="1"/>
</dbReference>
<feature type="compositionally biased region" description="Polar residues" evidence="13">
    <location>
        <begin position="127"/>
        <end position="142"/>
    </location>
</feature>
<dbReference type="Pfam" id="PF13086">
    <property type="entry name" value="AAA_11"/>
    <property type="match status" value="2"/>
</dbReference>
<protein>
    <submittedName>
        <fullName evidence="16">Uncharacterized protein</fullName>
    </submittedName>
</protein>
<evidence type="ECO:0000256" key="4">
    <source>
        <dbReference type="ARBA" id="ARBA00022723"/>
    </source>
</evidence>
<dbReference type="Gene3D" id="6.10.140.1240">
    <property type="match status" value="1"/>
</dbReference>
<dbReference type="CDD" id="cd18808">
    <property type="entry name" value="SF1_C_Upf1"/>
    <property type="match status" value="1"/>
</dbReference>
<dbReference type="CDD" id="cd21407">
    <property type="entry name" value="1B_UPF1-like"/>
    <property type="match status" value="1"/>
</dbReference>
<keyword evidence="6" id="KW-0863">Zinc-finger</keyword>
<dbReference type="SUPFAM" id="SSF52540">
    <property type="entry name" value="P-loop containing nucleoside triphosphate hydrolases"/>
    <property type="match status" value="1"/>
</dbReference>
<dbReference type="InterPro" id="IPR018999">
    <property type="entry name" value="UPF1_CH/ZBD"/>
</dbReference>
<evidence type="ECO:0000313" key="17">
    <source>
        <dbReference type="Proteomes" id="UP001642484"/>
    </source>
</evidence>
<evidence type="ECO:0000259" key="15">
    <source>
        <dbReference type="PROSITE" id="PS51997"/>
    </source>
</evidence>
<evidence type="ECO:0000256" key="12">
    <source>
        <dbReference type="PROSITE-ProRule" id="PRU01341"/>
    </source>
</evidence>
<evidence type="ECO:0000259" key="14">
    <source>
        <dbReference type="PROSITE" id="PS51192"/>
    </source>
</evidence>